<gene>
    <name evidence="1" type="ORF">L21SP4_00035</name>
</gene>
<dbReference type="EMBL" id="CP010904">
    <property type="protein sequence ID" value="AKJ63324.1"/>
    <property type="molecule type" value="Genomic_DNA"/>
</dbReference>
<keyword evidence="2" id="KW-1185">Reference proteome</keyword>
<reference evidence="1 2" key="2">
    <citation type="journal article" date="2016" name="ISME J.">
        <title>Characterization of the first cultured representative of Verrucomicrobia subdivision 5 indicates the proposal of a novel phylum.</title>
        <authorList>
            <person name="Spring S."/>
            <person name="Bunk B."/>
            <person name="Sproer C."/>
            <person name="Schumann P."/>
            <person name="Rohde M."/>
            <person name="Tindall B.J."/>
            <person name="Klenk H.P."/>
        </authorList>
    </citation>
    <scope>NUCLEOTIDE SEQUENCE [LARGE SCALE GENOMIC DNA]</scope>
    <source>
        <strain evidence="1 2">L21-Fru-AB</strain>
    </source>
</reference>
<proteinExistence type="predicted"/>
<dbReference type="NCBIfam" id="TIGR02595">
    <property type="entry name" value="PEP_CTERM"/>
    <property type="match status" value="1"/>
</dbReference>
<evidence type="ECO:0008006" key="3">
    <source>
        <dbReference type="Google" id="ProtNLM"/>
    </source>
</evidence>
<dbReference type="InterPro" id="IPR013424">
    <property type="entry name" value="Ice-binding_C"/>
</dbReference>
<dbReference type="KEGG" id="vbl:L21SP4_00035"/>
<dbReference type="PATRIC" id="fig|1609981.3.peg.39"/>
<organism evidence="1 2">
    <name type="scientific">Kiritimatiella glycovorans</name>
    <dbReference type="NCBI Taxonomy" id="1307763"/>
    <lineage>
        <taxon>Bacteria</taxon>
        <taxon>Pseudomonadati</taxon>
        <taxon>Kiritimatiellota</taxon>
        <taxon>Kiritimatiellia</taxon>
        <taxon>Kiritimatiellales</taxon>
        <taxon>Kiritimatiellaceae</taxon>
        <taxon>Kiritimatiella</taxon>
    </lineage>
</organism>
<dbReference type="AlphaFoldDB" id="A0A0G3EGS6"/>
<evidence type="ECO:0000313" key="1">
    <source>
        <dbReference type="EMBL" id="AKJ63324.1"/>
    </source>
</evidence>
<accession>A0A0G3EGS6</accession>
<protein>
    <recommendedName>
        <fullName evidence="3">PEP-CTERM protein-sorting domain-containing protein</fullName>
    </recommendedName>
</protein>
<dbReference type="Proteomes" id="UP000035268">
    <property type="component" value="Chromosome"/>
</dbReference>
<name>A0A0G3EGS6_9BACT</name>
<reference evidence="2" key="1">
    <citation type="submission" date="2015-02" db="EMBL/GenBank/DDBJ databases">
        <title>Description and complete genome sequence of the first cultured representative of the subdivision 5 of the Verrucomicrobia phylum.</title>
        <authorList>
            <person name="Spring S."/>
            <person name="Bunk B."/>
            <person name="Sproer C."/>
            <person name="Klenk H.-P."/>
        </authorList>
    </citation>
    <scope>NUCLEOTIDE SEQUENCE [LARGE SCALE GENOMIC DNA]</scope>
    <source>
        <strain evidence="2">L21-Fru-AB</strain>
    </source>
</reference>
<evidence type="ECO:0000313" key="2">
    <source>
        <dbReference type="Proteomes" id="UP000035268"/>
    </source>
</evidence>
<sequence>MILAIGAFSGGVHADLVAAFDANGSTGAFSGLSSADGVSGLSYTAGSGLNNYGYLGSWATVAEFSRESLLTNALADDSYLEFSFQTAGGTQITALDQFYMDNDIVVTVDSGVTTFKMGLAYDNGSGSFSELISDIDPQDINAGIDISGFSAADANSTVRFRVGFYDDVRDNPHSALYVVNSTLGGVDDSAAVFTGTVIPEPATSLLLLPGVGGILAWRRRRFALKASDPDKENPAGVRSLSGERPPANETAWLEAIERLVQWVKHLDPLGSTLLAIDRTFRR</sequence>